<feature type="domain" description="SET" evidence="3">
    <location>
        <begin position="158"/>
        <end position="303"/>
    </location>
</feature>
<evidence type="ECO:0000256" key="1">
    <source>
        <dbReference type="SAM" id="MobiDB-lite"/>
    </source>
</evidence>
<gene>
    <name evidence="4" type="ORF">A1O1_02516</name>
</gene>
<dbReference type="SUPFAM" id="SSF82199">
    <property type="entry name" value="SET domain"/>
    <property type="match status" value="1"/>
</dbReference>
<dbReference type="PANTHER" id="PTHR47332:SF6">
    <property type="entry name" value="SET DOMAIN-CONTAINING PROTEIN"/>
    <property type="match status" value="1"/>
</dbReference>
<dbReference type="InterPro" id="IPR001214">
    <property type="entry name" value="SET_dom"/>
</dbReference>
<accession>W9YNJ1</accession>
<organism evidence="4 5">
    <name type="scientific">Capronia coronata CBS 617.96</name>
    <dbReference type="NCBI Taxonomy" id="1182541"/>
    <lineage>
        <taxon>Eukaryota</taxon>
        <taxon>Fungi</taxon>
        <taxon>Dikarya</taxon>
        <taxon>Ascomycota</taxon>
        <taxon>Pezizomycotina</taxon>
        <taxon>Eurotiomycetes</taxon>
        <taxon>Chaetothyriomycetidae</taxon>
        <taxon>Chaetothyriales</taxon>
        <taxon>Herpotrichiellaceae</taxon>
        <taxon>Capronia</taxon>
    </lineage>
</organism>
<keyword evidence="5" id="KW-1185">Reference proteome</keyword>
<evidence type="ECO:0000256" key="2">
    <source>
        <dbReference type="SAM" id="SignalP"/>
    </source>
</evidence>
<dbReference type="RefSeq" id="XP_007721617.1">
    <property type="nucleotide sequence ID" value="XM_007723427.1"/>
</dbReference>
<sequence length="443" mass="48599">MKNKLILTTALSILVSTVSSSYPKPDQQPLVSGNDLLDLQLPMAGGGVTSQPDEEQAPELHVDSSVGDASKAPEIHSNFPGGEAEELGRWSYEPVCTDYFDVLKGPLCVFTNSSFSNGRGISIFTTPTIAAEFAALLPFQDPTALSSRGINPPSETDRPWQTKSIPGKGIGMLAKHQLQRGDLVAAYTPYLLAHMENLLSTTDRERYLRIAIEQLPEPSKAHYLSLATIYGDLNVVMQDVVKANAFEMQVGGQMHLAVFPESSRINHACAPNSQYHLDPTMLTHYVYAARAISPNEEITIAYAPPLSLFAERQDYLLSTFHFQCSCSRCQHGLAGDKAVSDILALQWALGNWDVNSTASVRKAEMLVRLYKEEGLEAFIDTAYGHAAFTYNAVGSPRGAKKYAKLAAEAAVLKYGHAAPGLETWNELMHDPERHSSWRRRKDG</sequence>
<dbReference type="OrthoDB" id="265717at2759"/>
<dbReference type="GeneID" id="19157416"/>
<dbReference type="EMBL" id="AMWN01000002">
    <property type="protein sequence ID" value="EXJ94123.1"/>
    <property type="molecule type" value="Genomic_DNA"/>
</dbReference>
<dbReference type="CDD" id="cd20071">
    <property type="entry name" value="SET_SMYD"/>
    <property type="match status" value="1"/>
</dbReference>
<dbReference type="HOGENOM" id="CLU_028281_6_1_1"/>
<reference evidence="4 5" key="1">
    <citation type="submission" date="2013-03" db="EMBL/GenBank/DDBJ databases">
        <title>The Genome Sequence of Capronia coronata CBS 617.96.</title>
        <authorList>
            <consortium name="The Broad Institute Genomics Platform"/>
            <person name="Cuomo C."/>
            <person name="de Hoog S."/>
            <person name="Gorbushina A."/>
            <person name="Walker B."/>
            <person name="Young S.K."/>
            <person name="Zeng Q."/>
            <person name="Gargeya S."/>
            <person name="Fitzgerald M."/>
            <person name="Haas B."/>
            <person name="Abouelleil A."/>
            <person name="Allen A.W."/>
            <person name="Alvarado L."/>
            <person name="Arachchi H.M."/>
            <person name="Berlin A.M."/>
            <person name="Chapman S.B."/>
            <person name="Gainer-Dewar J."/>
            <person name="Goldberg J."/>
            <person name="Griggs A."/>
            <person name="Gujja S."/>
            <person name="Hansen M."/>
            <person name="Howarth C."/>
            <person name="Imamovic A."/>
            <person name="Ireland A."/>
            <person name="Larimer J."/>
            <person name="McCowan C."/>
            <person name="Murphy C."/>
            <person name="Pearson M."/>
            <person name="Poon T.W."/>
            <person name="Priest M."/>
            <person name="Roberts A."/>
            <person name="Saif S."/>
            <person name="Shea T."/>
            <person name="Sisk P."/>
            <person name="Sykes S."/>
            <person name="Wortman J."/>
            <person name="Nusbaum C."/>
            <person name="Birren B."/>
        </authorList>
    </citation>
    <scope>NUCLEOTIDE SEQUENCE [LARGE SCALE GENOMIC DNA]</scope>
    <source>
        <strain evidence="4 5">CBS 617.96</strain>
    </source>
</reference>
<dbReference type="Pfam" id="PF00856">
    <property type="entry name" value="SET"/>
    <property type="match status" value="1"/>
</dbReference>
<feature type="chain" id="PRO_5004933770" description="SET domain-containing protein" evidence="2">
    <location>
        <begin position="21"/>
        <end position="443"/>
    </location>
</feature>
<evidence type="ECO:0000313" key="5">
    <source>
        <dbReference type="Proteomes" id="UP000019484"/>
    </source>
</evidence>
<dbReference type="PROSITE" id="PS50280">
    <property type="entry name" value="SET"/>
    <property type="match status" value="1"/>
</dbReference>
<dbReference type="Gene3D" id="2.170.270.10">
    <property type="entry name" value="SET domain"/>
    <property type="match status" value="1"/>
</dbReference>
<feature type="region of interest" description="Disordered" evidence="1">
    <location>
        <begin position="42"/>
        <end position="83"/>
    </location>
</feature>
<comment type="caution">
    <text evidence="4">The sequence shown here is derived from an EMBL/GenBank/DDBJ whole genome shotgun (WGS) entry which is preliminary data.</text>
</comment>
<feature type="signal peptide" evidence="2">
    <location>
        <begin position="1"/>
        <end position="20"/>
    </location>
</feature>
<keyword evidence="2" id="KW-0732">Signal</keyword>
<dbReference type="PANTHER" id="PTHR47332">
    <property type="entry name" value="SET DOMAIN-CONTAINING PROTEIN 5"/>
    <property type="match status" value="1"/>
</dbReference>
<evidence type="ECO:0000313" key="4">
    <source>
        <dbReference type="EMBL" id="EXJ94123.1"/>
    </source>
</evidence>
<evidence type="ECO:0000259" key="3">
    <source>
        <dbReference type="PROSITE" id="PS50280"/>
    </source>
</evidence>
<name>W9YNJ1_9EURO</name>
<dbReference type="AlphaFoldDB" id="W9YNJ1"/>
<dbReference type="InterPro" id="IPR053185">
    <property type="entry name" value="SET_domain_protein"/>
</dbReference>
<dbReference type="STRING" id="1182541.W9YNJ1"/>
<proteinExistence type="predicted"/>
<dbReference type="Proteomes" id="UP000019484">
    <property type="component" value="Unassembled WGS sequence"/>
</dbReference>
<protein>
    <recommendedName>
        <fullName evidence="3">SET domain-containing protein</fullName>
    </recommendedName>
</protein>
<dbReference type="SMART" id="SM00317">
    <property type="entry name" value="SET"/>
    <property type="match status" value="1"/>
</dbReference>
<dbReference type="InterPro" id="IPR046341">
    <property type="entry name" value="SET_dom_sf"/>
</dbReference>
<dbReference type="eggNOG" id="KOG2084">
    <property type="taxonomic scope" value="Eukaryota"/>
</dbReference>